<gene>
    <name evidence="5" type="ORF">DRV85_15660</name>
</gene>
<dbReference type="Proteomes" id="UP000253370">
    <property type="component" value="Unassembled WGS sequence"/>
</dbReference>
<dbReference type="OrthoDB" id="9774675at2"/>
<name>A0A365U587_9RHOB</name>
<protein>
    <recommendedName>
        <fullName evidence="3">Pyridine nucleotide-disulfide oxidoreductase domain-containing protein 2</fullName>
    </recommendedName>
</protein>
<evidence type="ECO:0000313" key="6">
    <source>
        <dbReference type="Proteomes" id="UP000253370"/>
    </source>
</evidence>
<reference evidence="5 6" key="1">
    <citation type="submission" date="2018-07" db="EMBL/GenBank/DDBJ databases">
        <title>Rhodosalinus sp. strain E84T genomic sequence and assembly.</title>
        <authorList>
            <person name="Liu Z.-W."/>
            <person name="Lu D.-C."/>
        </authorList>
    </citation>
    <scope>NUCLEOTIDE SEQUENCE [LARGE SCALE GENOMIC DNA]</scope>
    <source>
        <strain evidence="5 6">E84</strain>
    </source>
</reference>
<evidence type="ECO:0000313" key="5">
    <source>
        <dbReference type="EMBL" id="RBI83493.1"/>
    </source>
</evidence>
<organism evidence="5 6">
    <name type="scientific">Rhodosalinus halophilus</name>
    <dbReference type="NCBI Taxonomy" id="2259333"/>
    <lineage>
        <taxon>Bacteria</taxon>
        <taxon>Pseudomonadati</taxon>
        <taxon>Pseudomonadota</taxon>
        <taxon>Alphaproteobacteria</taxon>
        <taxon>Rhodobacterales</taxon>
        <taxon>Paracoccaceae</taxon>
        <taxon>Rhodosalinus</taxon>
    </lineage>
</organism>
<dbReference type="Pfam" id="PF01593">
    <property type="entry name" value="Amino_oxidase"/>
    <property type="match status" value="1"/>
</dbReference>
<keyword evidence="6" id="KW-1185">Reference proteome</keyword>
<evidence type="ECO:0000256" key="1">
    <source>
        <dbReference type="ARBA" id="ARBA00037217"/>
    </source>
</evidence>
<dbReference type="GO" id="GO:0016491">
    <property type="term" value="F:oxidoreductase activity"/>
    <property type="evidence" value="ECO:0007669"/>
    <property type="project" value="InterPro"/>
</dbReference>
<dbReference type="SUPFAM" id="SSF51905">
    <property type="entry name" value="FAD/NAD(P)-binding domain"/>
    <property type="match status" value="1"/>
</dbReference>
<comment type="subunit">
    <text evidence="2">Interacts with COX5B; this interaction may contribute to localize PYROXD2 to the inner face of the inner mitochondrial membrane.</text>
</comment>
<comment type="caution">
    <text evidence="5">The sequence shown here is derived from an EMBL/GenBank/DDBJ whole genome shotgun (WGS) entry which is preliminary data.</text>
</comment>
<dbReference type="InterPro" id="IPR036188">
    <property type="entry name" value="FAD/NAD-bd_sf"/>
</dbReference>
<dbReference type="RefSeq" id="WP_113290422.1">
    <property type="nucleotide sequence ID" value="NZ_QNTQ01000016.1"/>
</dbReference>
<evidence type="ECO:0000259" key="4">
    <source>
        <dbReference type="Pfam" id="PF01593"/>
    </source>
</evidence>
<comment type="function">
    <text evidence="1">Probable oxidoreductase that may play a role as regulator of mitochondrial function.</text>
</comment>
<proteinExistence type="predicted"/>
<evidence type="ECO:0000256" key="3">
    <source>
        <dbReference type="ARBA" id="ARBA00040298"/>
    </source>
</evidence>
<dbReference type="EMBL" id="QNTQ01000016">
    <property type="protein sequence ID" value="RBI83493.1"/>
    <property type="molecule type" value="Genomic_DNA"/>
</dbReference>
<dbReference type="AlphaFoldDB" id="A0A365U587"/>
<feature type="domain" description="Amine oxidase" evidence="4">
    <location>
        <begin position="16"/>
        <end position="442"/>
    </location>
</feature>
<evidence type="ECO:0000256" key="2">
    <source>
        <dbReference type="ARBA" id="ARBA00038825"/>
    </source>
</evidence>
<dbReference type="PANTHER" id="PTHR10668:SF103">
    <property type="entry name" value="PYRIDINE NUCLEOTIDE-DISULFIDE OXIDOREDUCTASE DOMAIN-CONTAINING PROTEIN 2"/>
    <property type="match status" value="1"/>
</dbReference>
<accession>A0A365U587</accession>
<dbReference type="InterPro" id="IPR002937">
    <property type="entry name" value="Amino_oxidase"/>
</dbReference>
<dbReference type="Gene3D" id="3.50.50.60">
    <property type="entry name" value="FAD/NAD(P)-binding domain"/>
    <property type="match status" value="2"/>
</dbReference>
<dbReference type="PANTHER" id="PTHR10668">
    <property type="entry name" value="PHYTOENE DEHYDROGENASE"/>
    <property type="match status" value="1"/>
</dbReference>
<sequence length="526" mass="54179">MSARYDAVVVGGGHNGLVAAATLARAGRRVCVLERADRLGGMAAGGAFPDGTPMPRIAHLLYNLSPAVLNELGFGAGGPVETRALPTVCLDPEGRHVVVRDGSPVLADGRPHPEAEAYRRLAARLVRFGGLLARLADAPPPQVSERLADLAGMRRLGPLAALGWDFRKLGRGDRREFLRIVLSNAHDVILDELSDGPLAGSLAADAVRGAWAGPRAPGTVFSLMYRLARGGGAALPLGGMDAVIAALADRARSLGAALRTGAEVTEVRVEGDRACGVRLADGEEIAAGAVLVATAPGAAMRLAGPAHYDIEAVRRLRNMRAKGTAAKLNLRLDGLPEVPGLGPELLGGRLLLAPSVEQVERAFDPVKYGRVSEAPVIEAVIPSLTDPQAAPHGGHVLSAIVQYVPHAPEGGWTGAARDRLRDVALAALETALPGLSARVTAAETLTPSDIEAATGAPGGHWHHGELSLDQLLTVRPVNGMARYRFGPAGHYLCGAGAHPGGDVMGAPGRNAARVALADATAGEAAA</sequence>